<dbReference type="Gene3D" id="1.10.8.270">
    <property type="entry name" value="putative rabgap domain of human tbc1 domain family member 14 like domains"/>
    <property type="match status" value="1"/>
</dbReference>
<accession>A0ABR3J873</accession>
<dbReference type="PROSITE" id="PS50086">
    <property type="entry name" value="TBC_RABGAP"/>
    <property type="match status" value="1"/>
</dbReference>
<dbReference type="Proteomes" id="UP001556367">
    <property type="component" value="Unassembled WGS sequence"/>
</dbReference>
<feature type="region of interest" description="Disordered" evidence="1">
    <location>
        <begin position="341"/>
        <end position="378"/>
    </location>
</feature>
<dbReference type="InterPro" id="IPR000195">
    <property type="entry name" value="Rab-GAP-TBC_dom"/>
</dbReference>
<reference evidence="4" key="1">
    <citation type="submission" date="2024-06" db="EMBL/GenBank/DDBJ databases">
        <title>Multi-omics analyses provide insights into the biosynthesis of the anticancer antibiotic pleurotin in Hohenbuehelia grisea.</title>
        <authorList>
            <person name="Weaver J.A."/>
            <person name="Alberti F."/>
        </authorList>
    </citation>
    <scope>NUCLEOTIDE SEQUENCE [LARGE SCALE GENOMIC DNA]</scope>
    <source>
        <strain evidence="4">T-177</strain>
    </source>
</reference>
<dbReference type="Pfam" id="PF00566">
    <property type="entry name" value="RabGAP-TBC"/>
    <property type="match status" value="1"/>
</dbReference>
<feature type="domain" description="Rab-GAP TBC" evidence="2">
    <location>
        <begin position="485"/>
        <end position="677"/>
    </location>
</feature>
<sequence>MDGPALVVLPPTPTKYSDSASSSANPSPLSSASSRPSSCLDLDQARASSETTIFTIYSMYGDEHAAGLNRASWSPAGQDRANAASDRKPPSMASLSNAPAAYRGSLLKSSTLPADDSELAYYDPDSPKLPMNQTPAFAQPIVPVPPPKSGAAVLNGNGRASYHSSSRPASYILQPDYSYNSQNDPESVRTSEVTSSSEPRPSSSFTQSRESSNTHESYYSARNDSRQPTVSTHEMTHLPPIPPAPSRSRTPTRTPPPPSIPHASTSTATTVPVTPPRARHISPQQSPSQLQTPRSLHPASSYTSSPGSKISLVPSEGEDMDAFHVRNTYAQLEVSGVKGDGYEEGVERTRARVGTNRQSQKNAEDALGDGSEKRQTLKPGEVELLRTLDRYGFFSVPSHDRLVLLPSAPLTKRLSPVSSGPANAPSHAKSLNALPPPQPPLKETSRIAKWQRMLIAGARDEGGNIASWTIRQGKEHKVRERVYKGIPDRWRSAAWDLLMGRYTGAGGRDLDGLAERYRDTLDRPSSYDIQIDLDVPRTISGHVMFRTRYGAGQRSLFHVLHCFSLHCETCGYVQGMGPIAATLLNYVDPARAYAALVRLHDSYGMHTIFAPGFPGLLEAIYVQERMTETLMPDVYKSFKNHMVSTTAYATKWYITLFANSVPYQTQLRLWDVFLLEGPDLFIAVAVAIVWAYRDHITSSSANFETILSLLSSFFVPQDENVLLTWIEKALGDKKMRANMRRWRHDWGELVKAGKEGSALL</sequence>
<feature type="compositionally biased region" description="Low complexity" evidence="1">
    <location>
        <begin position="282"/>
        <end position="295"/>
    </location>
</feature>
<protein>
    <recommendedName>
        <fullName evidence="2">Rab-GAP TBC domain-containing protein</fullName>
    </recommendedName>
</protein>
<evidence type="ECO:0000313" key="3">
    <source>
        <dbReference type="EMBL" id="KAL0951858.1"/>
    </source>
</evidence>
<name>A0ABR3J873_9AGAR</name>
<proteinExistence type="predicted"/>
<dbReference type="PANTHER" id="PTHR47219">
    <property type="entry name" value="RAB GTPASE-ACTIVATING PROTEIN 1-LIKE"/>
    <property type="match status" value="1"/>
</dbReference>
<evidence type="ECO:0000313" key="4">
    <source>
        <dbReference type="Proteomes" id="UP001556367"/>
    </source>
</evidence>
<dbReference type="InterPro" id="IPR050302">
    <property type="entry name" value="Rab_GAP_TBC_domain"/>
</dbReference>
<keyword evidence="4" id="KW-1185">Reference proteome</keyword>
<dbReference type="Gene3D" id="1.10.472.80">
    <property type="entry name" value="Ypt/Rab-GAP domain of gyp1p, domain 3"/>
    <property type="match status" value="1"/>
</dbReference>
<feature type="region of interest" description="Disordered" evidence="1">
    <location>
        <begin position="414"/>
        <end position="442"/>
    </location>
</feature>
<feature type="region of interest" description="Disordered" evidence="1">
    <location>
        <begin position="1"/>
        <end position="44"/>
    </location>
</feature>
<evidence type="ECO:0000259" key="2">
    <source>
        <dbReference type="PROSITE" id="PS50086"/>
    </source>
</evidence>
<feature type="compositionally biased region" description="Low complexity" evidence="1">
    <location>
        <begin position="261"/>
        <end position="272"/>
    </location>
</feature>
<dbReference type="InterPro" id="IPR035969">
    <property type="entry name" value="Rab-GAP_TBC_sf"/>
</dbReference>
<feature type="compositionally biased region" description="Polar residues" evidence="1">
    <location>
        <begin position="205"/>
        <end position="233"/>
    </location>
</feature>
<evidence type="ECO:0000256" key="1">
    <source>
        <dbReference type="SAM" id="MobiDB-lite"/>
    </source>
</evidence>
<organism evidence="3 4">
    <name type="scientific">Hohenbuehelia grisea</name>
    <dbReference type="NCBI Taxonomy" id="104357"/>
    <lineage>
        <taxon>Eukaryota</taxon>
        <taxon>Fungi</taxon>
        <taxon>Dikarya</taxon>
        <taxon>Basidiomycota</taxon>
        <taxon>Agaricomycotina</taxon>
        <taxon>Agaricomycetes</taxon>
        <taxon>Agaricomycetidae</taxon>
        <taxon>Agaricales</taxon>
        <taxon>Pleurotineae</taxon>
        <taxon>Pleurotaceae</taxon>
        <taxon>Hohenbuehelia</taxon>
    </lineage>
</organism>
<comment type="caution">
    <text evidence="3">The sequence shown here is derived from an EMBL/GenBank/DDBJ whole genome shotgun (WGS) entry which is preliminary data.</text>
</comment>
<dbReference type="PANTHER" id="PTHR47219:SF9">
    <property type="entry name" value="GTPASE ACTIVATING PROTEIN AND CENTROSOME-ASSOCIATED, ISOFORM B"/>
    <property type="match status" value="1"/>
</dbReference>
<feature type="region of interest" description="Disordered" evidence="1">
    <location>
        <begin position="70"/>
        <end position="314"/>
    </location>
</feature>
<gene>
    <name evidence="3" type="ORF">HGRIS_008518</name>
</gene>
<dbReference type="SUPFAM" id="SSF47923">
    <property type="entry name" value="Ypt/Rab-GAP domain of gyp1p"/>
    <property type="match status" value="2"/>
</dbReference>
<feature type="compositionally biased region" description="Polar residues" evidence="1">
    <location>
        <begin position="298"/>
        <end position="308"/>
    </location>
</feature>
<dbReference type="EMBL" id="JASNQZ010000011">
    <property type="protein sequence ID" value="KAL0951858.1"/>
    <property type="molecule type" value="Genomic_DNA"/>
</dbReference>
<feature type="compositionally biased region" description="Low complexity" evidence="1">
    <location>
        <begin position="17"/>
        <end position="38"/>
    </location>
</feature>
<dbReference type="SMART" id="SM00164">
    <property type="entry name" value="TBC"/>
    <property type="match status" value="1"/>
</dbReference>
<feature type="compositionally biased region" description="Low complexity" evidence="1">
    <location>
        <begin position="188"/>
        <end position="204"/>
    </location>
</feature>